<feature type="compositionally biased region" description="Basic and acidic residues" evidence="1">
    <location>
        <begin position="313"/>
        <end position="332"/>
    </location>
</feature>
<dbReference type="RefSeq" id="XP_003885283.1">
    <property type="nucleotide sequence ID" value="XM_003885234.1"/>
</dbReference>
<feature type="chain" id="PRO_5007655305" description="Transmembrane protein" evidence="2">
    <location>
        <begin position="32"/>
        <end position="454"/>
    </location>
</feature>
<dbReference type="EMBL" id="FR823392">
    <property type="protein sequence ID" value="CBZ55255.1"/>
    <property type="molecule type" value="Genomic_DNA"/>
</dbReference>
<dbReference type="Proteomes" id="UP000007494">
    <property type="component" value="Chromosome XI"/>
</dbReference>
<dbReference type="VEuPathDB" id="ToxoDB:NCLIV_056790"/>
<organism evidence="3 5">
    <name type="scientific">Neospora caninum (strain Liverpool)</name>
    <dbReference type="NCBI Taxonomy" id="572307"/>
    <lineage>
        <taxon>Eukaryota</taxon>
        <taxon>Sar</taxon>
        <taxon>Alveolata</taxon>
        <taxon>Apicomplexa</taxon>
        <taxon>Conoidasida</taxon>
        <taxon>Coccidia</taxon>
        <taxon>Eucoccidiorida</taxon>
        <taxon>Eimeriorina</taxon>
        <taxon>Sarcocystidae</taxon>
        <taxon>Neospora</taxon>
    </lineage>
</organism>
<feature type="compositionally biased region" description="Polar residues" evidence="1">
    <location>
        <begin position="345"/>
        <end position="354"/>
    </location>
</feature>
<feature type="region of interest" description="Disordered" evidence="1">
    <location>
        <begin position="80"/>
        <end position="139"/>
    </location>
</feature>
<feature type="compositionally biased region" description="Low complexity" evidence="1">
    <location>
        <begin position="129"/>
        <end position="139"/>
    </location>
</feature>
<dbReference type="GeneID" id="13440668"/>
<feature type="region of interest" description="Disordered" evidence="1">
    <location>
        <begin position="313"/>
        <end position="354"/>
    </location>
</feature>
<keyword evidence="2" id="KW-0732">Signal</keyword>
<reference evidence="3" key="2">
    <citation type="submission" date="2011-03" db="EMBL/GenBank/DDBJ databases">
        <title>Comparative genomics and transcriptomics of Neospora caninum and Toxoplasma gondii.</title>
        <authorList>
            <person name="Reid A.J."/>
            <person name="Sohal A."/>
            <person name="Harris D."/>
            <person name="Quail M."/>
            <person name="Sanders M."/>
            <person name="Berriman M."/>
            <person name="Wastling J.M."/>
            <person name="Pain A."/>
        </authorList>
    </citation>
    <scope>NUCLEOTIDE SEQUENCE</scope>
    <source>
        <strain evidence="3">Liverpool</strain>
    </source>
</reference>
<keyword evidence="5" id="KW-1185">Reference proteome</keyword>
<protein>
    <recommendedName>
        <fullName evidence="6">Transmembrane protein</fullName>
    </recommendedName>
</protein>
<dbReference type="EMBL" id="LN714486">
    <property type="protein sequence ID" value="CEL69986.1"/>
    <property type="molecule type" value="Genomic_DNA"/>
</dbReference>
<feature type="signal peptide" evidence="2">
    <location>
        <begin position="1"/>
        <end position="31"/>
    </location>
</feature>
<accession>F0VNF9</accession>
<sequence length="454" mass="50355">MSAASSLSPSPHLSRLRTFLPLVFLIVFVCSEQTWRGGAAARSVGFSLSSVRQRFVPVLSPAFRSPIVLRFTRSTTFGTQKSRVSDGKAGTLAQSQGATRDQRGEEDYRREGADESLRSTSTKVNATGPRHSPFSSTSFSPGPLPLHRLVKCPCFMSPSCCLKNSVGLLQANTQIFPFAFLRLSWLSGVRAALSLHWSSSPSAFCNPSLPASSSSFPPLFACACRLPRRFSLSSLSLCPSQISRFSPGCGDFPLLPSRPLSRCSSPLYARKPKPKAEKRARNFQRAFEEREKNAAREAKRRLLLQREWYKQQEADDRKREEERRELAKKDIPVRTQGTGTPGAPSPSSVSTGSRTLTELAQQAISTSGQALKHRENWVIVGSTQRRARRRDRLPYSQRDFVKKVFTHLPEDELEKEVRKAERAWRGDMLLDELEEEIGGPDALAPGGGVGGFVR</sequence>
<evidence type="ECO:0000313" key="3">
    <source>
        <dbReference type="EMBL" id="CBZ55255.1"/>
    </source>
</evidence>
<reference evidence="5" key="3">
    <citation type="journal article" date="2012" name="PLoS Pathog.">
        <title>Comparative genomics of the apicomplexan parasites Toxoplasma gondii and Neospora caninum: Coccidia differing in host range and transmission strategy.</title>
        <authorList>
            <person name="Reid A.J."/>
            <person name="Vermont S.J."/>
            <person name="Cotton J.A."/>
            <person name="Harris D."/>
            <person name="Hill-Cawthorne G.A."/>
            <person name="Konen-Waisman S."/>
            <person name="Latham S.M."/>
            <person name="Mourier T."/>
            <person name="Norton R."/>
            <person name="Quail M.A."/>
            <person name="Sanders M."/>
            <person name="Shanmugam D."/>
            <person name="Sohal A."/>
            <person name="Wasmuth J.D."/>
            <person name="Brunk B."/>
            <person name="Grigg M.E."/>
            <person name="Howard J.C."/>
            <person name="Parkinson J."/>
            <person name="Roos D.S."/>
            <person name="Trees A.J."/>
            <person name="Berriman M."/>
            <person name="Pain A."/>
            <person name="Wastling J.M."/>
        </authorList>
    </citation>
    <scope>NUCLEOTIDE SEQUENCE [LARGE SCALE GENOMIC DNA]</scope>
    <source>
        <strain evidence="5">Liverpool</strain>
    </source>
</reference>
<evidence type="ECO:0000256" key="1">
    <source>
        <dbReference type="SAM" id="MobiDB-lite"/>
    </source>
</evidence>
<reference evidence="3" key="1">
    <citation type="submission" date="2011-02" db="EMBL/GenBank/DDBJ databases">
        <authorList>
            <person name="Aslett M."/>
        </authorList>
    </citation>
    <scope>NUCLEOTIDE SEQUENCE</scope>
    <source>
        <strain evidence="3">Liverpool</strain>
    </source>
</reference>
<feature type="compositionally biased region" description="Basic and acidic residues" evidence="1">
    <location>
        <begin position="100"/>
        <end position="117"/>
    </location>
</feature>
<dbReference type="eggNOG" id="ENOG502QZHA">
    <property type="taxonomic scope" value="Eukaryota"/>
</dbReference>
<reference evidence="4" key="4">
    <citation type="journal article" date="2015" name="PLoS ONE">
        <title>Comprehensive Evaluation of Toxoplasma gondii VEG and Neospora caninum LIV Genomes with Tachyzoite Stage Transcriptome and Proteome Defines Novel Transcript Features.</title>
        <authorList>
            <person name="Ramaprasad A."/>
            <person name="Mourier T."/>
            <person name="Naeem R."/>
            <person name="Malas T.B."/>
            <person name="Moussa E."/>
            <person name="Panigrahi A."/>
            <person name="Vermont S.J."/>
            <person name="Otto T.D."/>
            <person name="Wastling J."/>
            <person name="Pain A."/>
        </authorList>
    </citation>
    <scope>NUCLEOTIDE SEQUENCE</scope>
    <source>
        <strain evidence="4">Liverpool</strain>
    </source>
</reference>
<dbReference type="AlphaFoldDB" id="F0VNF9"/>
<evidence type="ECO:0000256" key="2">
    <source>
        <dbReference type="SAM" id="SignalP"/>
    </source>
</evidence>
<evidence type="ECO:0008006" key="6">
    <source>
        <dbReference type="Google" id="ProtNLM"/>
    </source>
</evidence>
<proteinExistence type="predicted"/>
<name>F0VNF9_NEOCL</name>
<dbReference type="OrthoDB" id="333194at2759"/>
<dbReference type="InParanoid" id="F0VNF9"/>
<evidence type="ECO:0000313" key="5">
    <source>
        <dbReference type="Proteomes" id="UP000007494"/>
    </source>
</evidence>
<gene>
    <name evidence="4" type="ORF">BN1204_056790</name>
    <name evidence="3" type="ORF">NCLIV_056790</name>
</gene>
<evidence type="ECO:0000313" key="4">
    <source>
        <dbReference type="EMBL" id="CEL69986.1"/>
    </source>
</evidence>